<dbReference type="Gene3D" id="3.60.10.10">
    <property type="entry name" value="Endonuclease/exonuclease/phosphatase"/>
    <property type="match status" value="1"/>
</dbReference>
<dbReference type="InterPro" id="IPR020847">
    <property type="entry name" value="AP_endonuclease_F1_BS"/>
</dbReference>
<evidence type="ECO:0000256" key="2">
    <source>
        <dbReference type="ARBA" id="ARBA00007092"/>
    </source>
</evidence>
<dbReference type="SUPFAM" id="SSF56219">
    <property type="entry name" value="DNase I-like"/>
    <property type="match status" value="1"/>
</dbReference>
<organism evidence="7 8">
    <name type="scientific">Borrelia nietonii YOR</name>
    <dbReference type="NCBI Taxonomy" id="1293576"/>
    <lineage>
        <taxon>Bacteria</taxon>
        <taxon>Pseudomonadati</taxon>
        <taxon>Spirochaetota</taxon>
        <taxon>Spirochaetia</taxon>
        <taxon>Spirochaetales</taxon>
        <taxon>Borreliaceae</taxon>
        <taxon>Borrelia</taxon>
        <taxon>Borrelia nietonii</taxon>
    </lineage>
</organism>
<evidence type="ECO:0000256" key="3">
    <source>
        <dbReference type="ARBA" id="ARBA00022723"/>
    </source>
</evidence>
<evidence type="ECO:0000259" key="6">
    <source>
        <dbReference type="Pfam" id="PF03372"/>
    </source>
</evidence>
<feature type="domain" description="Endonuclease/exonuclease/phosphatase" evidence="6">
    <location>
        <begin position="6"/>
        <end position="246"/>
    </location>
</feature>
<evidence type="ECO:0000256" key="4">
    <source>
        <dbReference type="ARBA" id="ARBA00022801"/>
    </source>
</evidence>
<accession>A0ABM5PHD9</accession>
<dbReference type="PANTHER" id="PTHR22748:SF6">
    <property type="entry name" value="DNA-(APURINIC OR APYRIMIDINIC SITE) ENDONUCLEASE"/>
    <property type="match status" value="1"/>
</dbReference>
<dbReference type="PANTHER" id="PTHR22748">
    <property type="entry name" value="AP ENDONUCLEASE"/>
    <property type="match status" value="1"/>
</dbReference>
<dbReference type="Pfam" id="PF03372">
    <property type="entry name" value="Exo_endo_phos"/>
    <property type="match status" value="1"/>
</dbReference>
<dbReference type="PROSITE" id="PS51435">
    <property type="entry name" value="AP_NUCLEASE_F1_4"/>
    <property type="match status" value="1"/>
</dbReference>
<dbReference type="PROSITE" id="PS00726">
    <property type="entry name" value="AP_NUCLEASE_F1_1"/>
    <property type="match status" value="1"/>
</dbReference>
<evidence type="ECO:0000256" key="1">
    <source>
        <dbReference type="ARBA" id="ARBA00001946"/>
    </source>
</evidence>
<keyword evidence="8" id="KW-1185">Reference proteome</keyword>
<dbReference type="NCBIfam" id="TIGR00195">
    <property type="entry name" value="exoDNase_III"/>
    <property type="match status" value="1"/>
</dbReference>
<comment type="cofactor">
    <cofactor evidence="1">
        <name>Mg(2+)</name>
        <dbReference type="ChEBI" id="CHEBI:18420"/>
    </cofactor>
</comment>
<evidence type="ECO:0000313" key="7">
    <source>
        <dbReference type="EMBL" id="AHH03525.1"/>
    </source>
</evidence>
<comment type="similarity">
    <text evidence="2">Belongs to the DNA repair enzymes AP/ExoA family.</text>
</comment>
<dbReference type="InterPro" id="IPR036691">
    <property type="entry name" value="Endo/exonu/phosph_ase_sf"/>
</dbReference>
<evidence type="ECO:0000313" key="8">
    <source>
        <dbReference type="Proteomes" id="UP000019269"/>
    </source>
</evidence>
<keyword evidence="3" id="KW-0479">Metal-binding</keyword>
<reference evidence="7" key="1">
    <citation type="submission" date="2013-02" db="EMBL/GenBank/DDBJ databases">
        <title>Comparative genomics of Borrelia species.</title>
        <authorList>
            <person name="Schwan T.G."/>
            <person name="Raffel S.J."/>
            <person name="Porcella S.F."/>
        </authorList>
    </citation>
    <scope>NUCLEOTIDE SEQUENCE [LARGE SCALE GENOMIC DNA]</scope>
    <source>
        <strain evidence="7">YOR</strain>
    </source>
</reference>
<protein>
    <submittedName>
        <fullName evidence="7">Exodeoxyribonuclease III</fullName>
        <ecNumber evidence="7">3.1.11.2</ecNumber>
    </submittedName>
</protein>
<dbReference type="EC" id="3.1.11.2" evidence="7"/>
<dbReference type="InterPro" id="IPR004808">
    <property type="entry name" value="AP_endonuc_1"/>
</dbReference>
<evidence type="ECO:0000256" key="5">
    <source>
        <dbReference type="ARBA" id="ARBA00022842"/>
    </source>
</evidence>
<dbReference type="EMBL" id="CP004146">
    <property type="protein sequence ID" value="AHH03525.1"/>
    <property type="molecule type" value="Genomic_DNA"/>
</dbReference>
<dbReference type="NCBIfam" id="TIGR00633">
    <property type="entry name" value="xth"/>
    <property type="match status" value="1"/>
</dbReference>
<keyword evidence="5" id="KW-0460">Magnesium</keyword>
<proteinExistence type="inferred from homology"/>
<name>A0ABM5PHD9_9SPIR</name>
<dbReference type="GO" id="GO:0008311">
    <property type="term" value="F:double-stranded DNA 3'-5' DNA exonuclease activity"/>
    <property type="evidence" value="ECO:0007669"/>
    <property type="project" value="UniProtKB-EC"/>
</dbReference>
<gene>
    <name evidence="7" type="ORF">BHY_0574</name>
</gene>
<dbReference type="InterPro" id="IPR005135">
    <property type="entry name" value="Endo/exonuclease/phosphatase"/>
</dbReference>
<keyword evidence="4 7" id="KW-0378">Hydrolase</keyword>
<dbReference type="Proteomes" id="UP000019269">
    <property type="component" value="Chromosome"/>
</dbReference>
<sequence length="255" mass="29883">MIMNLISWNVNGIRAVFGKGFFEFIEKYSPDILCLQEIKACKEQLPKKLINIKEYYSYFSKSIIKGYSGVALYSKIEPIKLENMNMEIFDREGRCLIAHYRDFILINAYFPNSQALRKRLNYKLEFLMSLESIANSFVTAGKNIVICGDFNIAHTEIDLSNPKSSRESAGFYIEETTWMDNFLNGGYVDTFRMFNREPGNYTWWDYRTRARERNIGWRIDYFLVNEVFKSEVRDALILSEVMGSDHCPVFLALKQ</sequence>